<accession>A0A3E4XZ29</accession>
<dbReference type="InterPro" id="IPR017020">
    <property type="entry name" value="UCP033725"/>
</dbReference>
<dbReference type="EMBL" id="QSQP01000041">
    <property type="protein sequence ID" value="RGK38217.1"/>
    <property type="molecule type" value="Genomic_DNA"/>
</dbReference>
<evidence type="ECO:0000313" key="4">
    <source>
        <dbReference type="Proteomes" id="UP000260758"/>
    </source>
</evidence>
<dbReference type="Proteomes" id="UP000285865">
    <property type="component" value="Unassembled WGS sequence"/>
</dbReference>
<reference evidence="4 5" key="1">
    <citation type="submission" date="2018-08" db="EMBL/GenBank/DDBJ databases">
        <title>A genome reference for cultivated species of the human gut microbiota.</title>
        <authorList>
            <person name="Zou Y."/>
            <person name="Xue W."/>
            <person name="Luo G."/>
        </authorList>
    </citation>
    <scope>NUCLEOTIDE SEQUENCE [LARGE SCALE GENOMIC DNA]</scope>
    <source>
        <strain evidence="3 6">AM16-11</strain>
        <strain evidence="2 4">OM07-13</strain>
        <strain evidence="1 5">TF11-15AC</strain>
    </source>
</reference>
<evidence type="ECO:0000313" key="2">
    <source>
        <dbReference type="EMBL" id="RGM64713.1"/>
    </source>
</evidence>
<protein>
    <submittedName>
        <fullName evidence="2">Uncharacterized protein</fullName>
    </submittedName>
</protein>
<dbReference type="EMBL" id="QSTP01000056">
    <property type="protein sequence ID" value="RGM64713.1"/>
    <property type="molecule type" value="Genomic_DNA"/>
</dbReference>
<name>A0A3E4XZ29_9FIRM</name>
<evidence type="ECO:0000313" key="1">
    <source>
        <dbReference type="EMBL" id="RGK38217.1"/>
    </source>
</evidence>
<dbReference type="EMBL" id="QRKN01000049">
    <property type="protein sequence ID" value="RHI15319.1"/>
    <property type="molecule type" value="Genomic_DNA"/>
</dbReference>
<comment type="caution">
    <text evidence="2">The sequence shown here is derived from an EMBL/GenBank/DDBJ whole genome shotgun (WGS) entry which is preliminary data.</text>
</comment>
<sequence>MIKNGEFCIYNDNEYELNEDSDGNLIIITTNRAIIDETFVDKYNSGVYSKVILPNEIGEAYDCQTYGVIKGSRVNVEKENEEYYFVGTADCKVAEALGLQRCDKYYYEGKFPRQDVEIIEEKEKIEL</sequence>
<dbReference type="PIRSF" id="PIRSF033725">
    <property type="entry name" value="UCP033725"/>
    <property type="match status" value="1"/>
</dbReference>
<evidence type="ECO:0000313" key="3">
    <source>
        <dbReference type="EMBL" id="RHI15319.1"/>
    </source>
</evidence>
<dbReference type="AlphaFoldDB" id="A0A3E4XZ29"/>
<dbReference type="Proteomes" id="UP000261052">
    <property type="component" value="Unassembled WGS sequence"/>
</dbReference>
<gene>
    <name evidence="3" type="ORF">DW172_17160</name>
    <name evidence="2" type="ORF">DXB99_19470</name>
    <name evidence="1" type="ORF">DXD13_15905</name>
</gene>
<proteinExistence type="predicted"/>
<evidence type="ECO:0000313" key="5">
    <source>
        <dbReference type="Proteomes" id="UP000261052"/>
    </source>
</evidence>
<dbReference type="Proteomes" id="UP000260758">
    <property type="component" value="Unassembled WGS sequence"/>
</dbReference>
<dbReference type="RefSeq" id="WP_117686914.1">
    <property type="nucleotide sequence ID" value="NZ_QRKN01000049.1"/>
</dbReference>
<evidence type="ECO:0000313" key="6">
    <source>
        <dbReference type="Proteomes" id="UP000285865"/>
    </source>
</evidence>
<organism evidence="2 4">
    <name type="scientific">Agathobacter rectalis</name>
    <dbReference type="NCBI Taxonomy" id="39491"/>
    <lineage>
        <taxon>Bacteria</taxon>
        <taxon>Bacillati</taxon>
        <taxon>Bacillota</taxon>
        <taxon>Clostridia</taxon>
        <taxon>Lachnospirales</taxon>
        <taxon>Lachnospiraceae</taxon>
        <taxon>Agathobacter</taxon>
    </lineage>
</organism>